<sequence>MEKPITAIVCGAGQRGRDAYGRYAENNKDKIQIIGVAEPNPIKRNNFMKVHKIPENRSYNLWKDILAEDKFADGINIVLNFIIYCCNINWTYFCSGNG</sequence>
<accession>X1GPL0</accession>
<protein>
    <recommendedName>
        <fullName evidence="2">Gfo/Idh/MocA-like oxidoreductase N-terminal domain-containing protein</fullName>
    </recommendedName>
</protein>
<reference evidence="1" key="1">
    <citation type="journal article" date="2014" name="Front. Microbiol.">
        <title>High frequency of phylogenetically diverse reductive dehalogenase-homologous genes in deep subseafloor sedimentary metagenomes.</title>
        <authorList>
            <person name="Kawai M."/>
            <person name="Futagami T."/>
            <person name="Toyoda A."/>
            <person name="Takaki Y."/>
            <person name="Nishi S."/>
            <person name="Hori S."/>
            <person name="Arai W."/>
            <person name="Tsubouchi T."/>
            <person name="Morono Y."/>
            <person name="Uchiyama I."/>
            <person name="Ito T."/>
            <person name="Fujiyama A."/>
            <person name="Inagaki F."/>
            <person name="Takami H."/>
        </authorList>
    </citation>
    <scope>NUCLEOTIDE SEQUENCE</scope>
    <source>
        <strain evidence="1">Expedition CK06-06</strain>
    </source>
</reference>
<evidence type="ECO:0008006" key="2">
    <source>
        <dbReference type="Google" id="ProtNLM"/>
    </source>
</evidence>
<gene>
    <name evidence="1" type="ORF">S03H2_12443</name>
</gene>
<dbReference type="SUPFAM" id="SSF51735">
    <property type="entry name" value="NAD(P)-binding Rossmann-fold domains"/>
    <property type="match status" value="1"/>
</dbReference>
<comment type="caution">
    <text evidence="1">The sequence shown here is derived from an EMBL/GenBank/DDBJ whole genome shotgun (WGS) entry which is preliminary data.</text>
</comment>
<evidence type="ECO:0000313" key="1">
    <source>
        <dbReference type="EMBL" id="GAH46815.1"/>
    </source>
</evidence>
<name>X1GPL0_9ZZZZ</name>
<dbReference type="InterPro" id="IPR036291">
    <property type="entry name" value="NAD(P)-bd_dom_sf"/>
</dbReference>
<proteinExistence type="predicted"/>
<dbReference type="EMBL" id="BARU01006330">
    <property type="protein sequence ID" value="GAH46815.1"/>
    <property type="molecule type" value="Genomic_DNA"/>
</dbReference>
<organism evidence="1">
    <name type="scientific">marine sediment metagenome</name>
    <dbReference type="NCBI Taxonomy" id="412755"/>
    <lineage>
        <taxon>unclassified sequences</taxon>
        <taxon>metagenomes</taxon>
        <taxon>ecological metagenomes</taxon>
    </lineage>
</organism>
<dbReference type="AlphaFoldDB" id="X1GPL0"/>
<dbReference type="Gene3D" id="3.40.50.720">
    <property type="entry name" value="NAD(P)-binding Rossmann-like Domain"/>
    <property type="match status" value="1"/>
</dbReference>